<protein>
    <submittedName>
        <fullName evidence="10">TIGR04211 family SH3 domain-containing protein</fullName>
    </submittedName>
</protein>
<organism evidence="10 11">
    <name type="scientific">Psychromonas aquatilis</name>
    <dbReference type="NCBI Taxonomy" id="2005072"/>
    <lineage>
        <taxon>Bacteria</taxon>
        <taxon>Pseudomonadati</taxon>
        <taxon>Pseudomonadota</taxon>
        <taxon>Gammaproteobacteria</taxon>
        <taxon>Alteromonadales</taxon>
        <taxon>Psychromonadaceae</taxon>
        <taxon>Psychromonas</taxon>
    </lineage>
</organism>
<evidence type="ECO:0000256" key="7">
    <source>
        <dbReference type="SAM" id="Phobius"/>
    </source>
</evidence>
<proteinExistence type="predicted"/>
<evidence type="ECO:0000256" key="4">
    <source>
        <dbReference type="ARBA" id="ARBA00022989"/>
    </source>
</evidence>
<evidence type="ECO:0000256" key="5">
    <source>
        <dbReference type="ARBA" id="ARBA00023136"/>
    </source>
</evidence>
<dbReference type="Pfam" id="PF08239">
    <property type="entry name" value="SH3_3"/>
    <property type="match status" value="1"/>
</dbReference>
<dbReference type="EMBL" id="JBAKAZ010000005">
    <property type="protein sequence ID" value="MEL0628393.1"/>
    <property type="molecule type" value="Genomic_DNA"/>
</dbReference>
<feature type="signal peptide" evidence="8">
    <location>
        <begin position="1"/>
        <end position="19"/>
    </location>
</feature>
<dbReference type="InterPro" id="IPR003646">
    <property type="entry name" value="SH3-like_bac-type"/>
</dbReference>
<comment type="subcellular location">
    <subcellularLocation>
        <location evidence="1">Membrane</location>
        <topology evidence="1">Single-pass membrane protein</topology>
    </subcellularLocation>
</comment>
<evidence type="ECO:0000256" key="2">
    <source>
        <dbReference type="ARBA" id="ARBA00022692"/>
    </source>
</evidence>
<dbReference type="SMART" id="SM00287">
    <property type="entry name" value="SH3b"/>
    <property type="match status" value="1"/>
</dbReference>
<feature type="transmembrane region" description="Helical" evidence="7">
    <location>
        <begin position="169"/>
        <end position="190"/>
    </location>
</feature>
<dbReference type="Proteomes" id="UP001369082">
    <property type="component" value="Unassembled WGS sequence"/>
</dbReference>
<keyword evidence="2 7" id="KW-0812">Transmembrane</keyword>
<dbReference type="RefSeq" id="WP_341596342.1">
    <property type="nucleotide sequence ID" value="NZ_JBAKAZ010000005.1"/>
</dbReference>
<evidence type="ECO:0000259" key="9">
    <source>
        <dbReference type="PROSITE" id="PS51781"/>
    </source>
</evidence>
<feature type="chain" id="PRO_5045452764" evidence="8">
    <location>
        <begin position="20"/>
        <end position="200"/>
    </location>
</feature>
<evidence type="ECO:0000313" key="11">
    <source>
        <dbReference type="Proteomes" id="UP001369082"/>
    </source>
</evidence>
<feature type="domain" description="SH3b" evidence="9">
    <location>
        <begin position="19"/>
        <end position="85"/>
    </location>
</feature>
<sequence length="200" mass="22742">MKLFKILLVCLFFPFTSFAATQYVSDDLSIFMHSGPSTKYRIIGSINVGTKLTTLKSNNTTKFTQIKTPTGRVGWVNSSQIQDEEPAKALLPALQEKYQESQAKLNEINSKNEQANASKEQAILNKDSLIAQLESEKRSLRSTIEELEARNKELDILQDTKEERIQMQWLMGGGSVLFVGILFGLIIPFLPRRRKRSENW</sequence>
<name>A0ABU9GM61_9GAMM</name>
<evidence type="ECO:0000313" key="10">
    <source>
        <dbReference type="EMBL" id="MEL0628393.1"/>
    </source>
</evidence>
<dbReference type="PROSITE" id="PS51781">
    <property type="entry name" value="SH3B"/>
    <property type="match status" value="1"/>
</dbReference>
<comment type="caution">
    <text evidence="10">The sequence shown here is derived from an EMBL/GenBank/DDBJ whole genome shotgun (WGS) entry which is preliminary data.</text>
</comment>
<keyword evidence="6" id="KW-0175">Coiled coil</keyword>
<keyword evidence="5 7" id="KW-0472">Membrane</keyword>
<gene>
    <name evidence="10" type="ORF">V6256_02120</name>
</gene>
<dbReference type="InterPro" id="IPR016476">
    <property type="entry name" value="SH3_dom_pro"/>
</dbReference>
<dbReference type="PIRSF" id="PIRSF006158">
    <property type="entry name" value="UCP006158_SH3"/>
    <property type="match status" value="1"/>
</dbReference>
<evidence type="ECO:0000256" key="8">
    <source>
        <dbReference type="SAM" id="SignalP"/>
    </source>
</evidence>
<accession>A0ABU9GM61</accession>
<keyword evidence="11" id="KW-1185">Reference proteome</keyword>
<evidence type="ECO:0000256" key="1">
    <source>
        <dbReference type="ARBA" id="ARBA00004167"/>
    </source>
</evidence>
<keyword evidence="3 8" id="KW-0732">Signal</keyword>
<keyword evidence="4 7" id="KW-1133">Transmembrane helix</keyword>
<dbReference type="NCBIfam" id="TIGR04211">
    <property type="entry name" value="SH3_and_anchor"/>
    <property type="match status" value="1"/>
</dbReference>
<evidence type="ECO:0000256" key="3">
    <source>
        <dbReference type="ARBA" id="ARBA00022729"/>
    </source>
</evidence>
<evidence type="ECO:0000256" key="6">
    <source>
        <dbReference type="SAM" id="Coils"/>
    </source>
</evidence>
<reference evidence="10 11" key="1">
    <citation type="submission" date="2024-02" db="EMBL/GenBank/DDBJ databases">
        <title>Bacteria isolated from the canopy kelp, Nereocystis luetkeana.</title>
        <authorList>
            <person name="Pfister C.A."/>
            <person name="Younker I.T."/>
            <person name="Light S.H."/>
        </authorList>
    </citation>
    <scope>NUCLEOTIDE SEQUENCE [LARGE SCALE GENOMIC DNA]</scope>
    <source>
        <strain evidence="10 11">TI.1.05</strain>
    </source>
</reference>
<feature type="coiled-coil region" evidence="6">
    <location>
        <begin position="91"/>
        <end position="164"/>
    </location>
</feature>
<dbReference type="Gene3D" id="2.30.30.40">
    <property type="entry name" value="SH3 Domains"/>
    <property type="match status" value="1"/>
</dbReference>